<gene>
    <name evidence="2" type="ORF">C8F04DRAFT_1247566</name>
</gene>
<keyword evidence="3" id="KW-1185">Reference proteome</keyword>
<dbReference type="AlphaFoldDB" id="A0AAD6XH74"/>
<reference evidence="2" key="1">
    <citation type="submission" date="2023-03" db="EMBL/GenBank/DDBJ databases">
        <title>Massive genome expansion in bonnet fungi (Mycena s.s.) driven by repeated elements and novel gene families across ecological guilds.</title>
        <authorList>
            <consortium name="Lawrence Berkeley National Laboratory"/>
            <person name="Harder C.B."/>
            <person name="Miyauchi S."/>
            <person name="Viragh M."/>
            <person name="Kuo A."/>
            <person name="Thoen E."/>
            <person name="Andreopoulos B."/>
            <person name="Lu D."/>
            <person name="Skrede I."/>
            <person name="Drula E."/>
            <person name="Henrissat B."/>
            <person name="Morin E."/>
            <person name="Kohler A."/>
            <person name="Barry K."/>
            <person name="LaButti K."/>
            <person name="Morin E."/>
            <person name="Salamov A."/>
            <person name="Lipzen A."/>
            <person name="Mereny Z."/>
            <person name="Hegedus B."/>
            <person name="Baldrian P."/>
            <person name="Stursova M."/>
            <person name="Weitz H."/>
            <person name="Taylor A."/>
            <person name="Grigoriev I.V."/>
            <person name="Nagy L.G."/>
            <person name="Martin F."/>
            <person name="Kauserud H."/>
        </authorList>
    </citation>
    <scope>NUCLEOTIDE SEQUENCE</scope>
    <source>
        <strain evidence="2">CBHHK200</strain>
    </source>
</reference>
<evidence type="ECO:0000313" key="3">
    <source>
        <dbReference type="Proteomes" id="UP001218188"/>
    </source>
</evidence>
<name>A0AAD6XH74_9AGAR</name>
<feature type="region of interest" description="Disordered" evidence="1">
    <location>
        <begin position="31"/>
        <end position="114"/>
    </location>
</feature>
<protein>
    <submittedName>
        <fullName evidence="2">Uncharacterized protein</fullName>
    </submittedName>
</protein>
<evidence type="ECO:0000313" key="2">
    <source>
        <dbReference type="EMBL" id="KAJ7047960.1"/>
    </source>
</evidence>
<dbReference type="EMBL" id="JARJCM010000001">
    <property type="protein sequence ID" value="KAJ7047960.1"/>
    <property type="molecule type" value="Genomic_DNA"/>
</dbReference>
<feature type="compositionally biased region" description="Polar residues" evidence="1">
    <location>
        <begin position="84"/>
        <end position="98"/>
    </location>
</feature>
<evidence type="ECO:0000256" key="1">
    <source>
        <dbReference type="SAM" id="MobiDB-lite"/>
    </source>
</evidence>
<sequence>MARYGLLKEVRRAPTERNWGSDWSHLAILRPKSEGSGHGYNSSTAASGTAALSGPSYSISYARWTPHPRTSQPTPTPAPRTNRKPSTPSSPSLDTQATEYKVGDRVKSDAPTEDYSEVQQEINEDEDIELFDFDDEVSESMSKLTPEDLLASSLDDAIQAVVLALFQYEQTGHTTQKFFSARIAHLTYCGHGSLMLEIEHVLGEHLDWGFAQAHALVKKYHTNSFVMPLVAMFQLFTLLKIEAIFHEQVFFGKDIPPHLSPIPFVPSTSATLRRIAPSGFAHPPNRFREQAHDYLCWILSEPDLRERFMHHANGDLHWRPTPVKRLMDAKQLADLSLHNEAGSTTHKMLHKHLNYKLIPSAPPDPPRPLYPAAPHLHPTDASILCTTLLGIDAAHCFHTVMWPRCRATDNPLRKFVTFWFKEHVSPALQDTHVIIDHIASHSRNTAALHYNQDAGSAAGVSTNQVHLMLLIDEDGPVAAQYRALIQHYGVPDMEAPAGTTTPLTLDGLRGPLLQKLQRR</sequence>
<proteinExistence type="predicted"/>
<accession>A0AAD6XH74</accession>
<feature type="compositionally biased region" description="Low complexity" evidence="1">
    <location>
        <begin position="42"/>
        <end position="54"/>
    </location>
</feature>
<organism evidence="2 3">
    <name type="scientific">Mycena alexandri</name>
    <dbReference type="NCBI Taxonomy" id="1745969"/>
    <lineage>
        <taxon>Eukaryota</taxon>
        <taxon>Fungi</taxon>
        <taxon>Dikarya</taxon>
        <taxon>Basidiomycota</taxon>
        <taxon>Agaricomycotina</taxon>
        <taxon>Agaricomycetes</taxon>
        <taxon>Agaricomycetidae</taxon>
        <taxon>Agaricales</taxon>
        <taxon>Marasmiineae</taxon>
        <taxon>Mycenaceae</taxon>
        <taxon>Mycena</taxon>
    </lineage>
</organism>
<dbReference type="Proteomes" id="UP001218188">
    <property type="component" value="Unassembled WGS sequence"/>
</dbReference>
<comment type="caution">
    <text evidence="2">The sequence shown here is derived from an EMBL/GenBank/DDBJ whole genome shotgun (WGS) entry which is preliminary data.</text>
</comment>
<feature type="compositionally biased region" description="Basic and acidic residues" evidence="1">
    <location>
        <begin position="101"/>
        <end position="110"/>
    </location>
</feature>